<sequence>MKQQPCRPGDVAISLEITASFSGVAGTMSVSLTIKQGFHLPGWT</sequence>
<gene>
    <name evidence="1" type="ORF">Thi970DRAFT_02414</name>
</gene>
<reference evidence="1 2" key="2">
    <citation type="submission" date="2011-11" db="EMBL/GenBank/DDBJ databases">
        <authorList>
            <consortium name="US DOE Joint Genome Institute"/>
            <person name="Lucas S."/>
            <person name="Han J."/>
            <person name="Lapidus A."/>
            <person name="Cheng J.-F."/>
            <person name="Goodwin L."/>
            <person name="Pitluck S."/>
            <person name="Peters L."/>
            <person name="Ovchinnikova G."/>
            <person name="Zhang X."/>
            <person name="Detter J.C."/>
            <person name="Han C."/>
            <person name="Tapia R."/>
            <person name="Land M."/>
            <person name="Hauser L."/>
            <person name="Kyrpides N."/>
            <person name="Ivanova N."/>
            <person name="Pagani I."/>
            <person name="Vogl K."/>
            <person name="Liu Z."/>
            <person name="Overmann J."/>
            <person name="Frigaard N.-U."/>
            <person name="Bryant D."/>
            <person name="Woyke T."/>
        </authorList>
    </citation>
    <scope>NUCLEOTIDE SEQUENCE [LARGE SCALE GENOMIC DNA]</scope>
    <source>
        <strain evidence="1 2">970</strain>
    </source>
</reference>
<name>H8YZN7_9GAMM</name>
<keyword evidence="2" id="KW-1185">Reference proteome</keyword>
<evidence type="ECO:0000313" key="2">
    <source>
        <dbReference type="Proteomes" id="UP000002964"/>
    </source>
</evidence>
<organism evidence="1 2">
    <name type="scientific">Thiorhodovibrio frisius</name>
    <dbReference type="NCBI Taxonomy" id="631362"/>
    <lineage>
        <taxon>Bacteria</taxon>
        <taxon>Pseudomonadati</taxon>
        <taxon>Pseudomonadota</taxon>
        <taxon>Gammaproteobacteria</taxon>
        <taxon>Chromatiales</taxon>
        <taxon>Chromatiaceae</taxon>
        <taxon>Thiorhodovibrio</taxon>
    </lineage>
</organism>
<proteinExistence type="predicted"/>
<reference evidence="2" key="1">
    <citation type="submission" date="2011-06" db="EMBL/GenBank/DDBJ databases">
        <authorList>
            <consortium name="US DOE Joint Genome Institute (JGI-PGF)"/>
            <person name="Lucas S."/>
            <person name="Han J."/>
            <person name="Lapidus A."/>
            <person name="Cheng J.-F."/>
            <person name="Goodwin L."/>
            <person name="Pitluck S."/>
            <person name="Peters L."/>
            <person name="Land M.L."/>
            <person name="Hauser L."/>
            <person name="Vogl K."/>
            <person name="Liu Z."/>
            <person name="Overmann J."/>
            <person name="Frigaard N.-U."/>
            <person name="Bryant D.A."/>
            <person name="Woyke T.J."/>
        </authorList>
    </citation>
    <scope>NUCLEOTIDE SEQUENCE [LARGE SCALE GENOMIC DNA]</scope>
    <source>
        <strain evidence="2">970</strain>
    </source>
</reference>
<evidence type="ECO:0000313" key="1">
    <source>
        <dbReference type="EMBL" id="EIC22164.1"/>
    </source>
</evidence>
<dbReference type="Proteomes" id="UP000002964">
    <property type="component" value="Unassembled WGS sequence"/>
</dbReference>
<dbReference type="EMBL" id="JH603169">
    <property type="protein sequence ID" value="EIC22164.1"/>
    <property type="molecule type" value="Genomic_DNA"/>
</dbReference>
<accession>H8YZN7</accession>
<protein>
    <submittedName>
        <fullName evidence="1">Uncharacterized protein</fullName>
    </submittedName>
</protein>
<dbReference type="AlphaFoldDB" id="H8YZN7"/>
<dbReference type="STRING" id="631362.Thi970DRAFT_02414"/>
<dbReference type="HOGENOM" id="CLU_3223279_0_0_6"/>